<evidence type="ECO:0000313" key="2">
    <source>
        <dbReference type="Proteomes" id="UP000029004"/>
    </source>
</evidence>
<dbReference type="STRING" id="762211.BSTEL_1788"/>
<reference evidence="1 2" key="1">
    <citation type="submission" date="2014-03" db="EMBL/GenBank/DDBJ databases">
        <title>Genomics of Bifidobacteria.</title>
        <authorList>
            <person name="Ventura M."/>
            <person name="Milani C."/>
            <person name="Lugli G.A."/>
        </authorList>
    </citation>
    <scope>NUCLEOTIDE SEQUENCE [LARGE SCALE GENOMIC DNA]</scope>
    <source>
        <strain evidence="1 2">DSM 23968</strain>
    </source>
</reference>
<name>A0A087DMX9_9BIFI</name>
<accession>A0A087DMX9</accession>
<organism evidence="1 2">
    <name type="scientific">Bifidobacterium stellenboschense</name>
    <dbReference type="NCBI Taxonomy" id="762211"/>
    <lineage>
        <taxon>Bacteria</taxon>
        <taxon>Bacillati</taxon>
        <taxon>Actinomycetota</taxon>
        <taxon>Actinomycetes</taxon>
        <taxon>Bifidobacteriales</taxon>
        <taxon>Bifidobacteriaceae</taxon>
        <taxon>Bifidobacterium</taxon>
    </lineage>
</organism>
<dbReference type="EMBL" id="JGZP01000014">
    <property type="protein sequence ID" value="KFI96879.1"/>
    <property type="molecule type" value="Genomic_DNA"/>
</dbReference>
<dbReference type="Proteomes" id="UP000029004">
    <property type="component" value="Unassembled WGS sequence"/>
</dbReference>
<sequence length="62" mass="6647">MKHTVQALAFDNPTDPGRPLKLTASAGRLEVRMGCMGITDVVADLDPAQARRLAAWLVEVTA</sequence>
<evidence type="ECO:0000313" key="1">
    <source>
        <dbReference type="EMBL" id="KFI96879.1"/>
    </source>
</evidence>
<dbReference type="AlphaFoldDB" id="A0A087DMX9"/>
<gene>
    <name evidence="1" type="ORF">BSTEL_1788</name>
</gene>
<protein>
    <submittedName>
        <fullName evidence="1">Uncharacterized protein</fullName>
    </submittedName>
</protein>
<comment type="caution">
    <text evidence="1">The sequence shown here is derived from an EMBL/GenBank/DDBJ whole genome shotgun (WGS) entry which is preliminary data.</text>
</comment>
<proteinExistence type="predicted"/>
<keyword evidence="2" id="KW-1185">Reference proteome</keyword>